<dbReference type="Gene3D" id="1.10.8.430">
    <property type="entry name" value="Helical domain of apoptotic protease-activating factors"/>
    <property type="match status" value="1"/>
</dbReference>
<dbReference type="EMBL" id="MLKD01000008">
    <property type="protein sequence ID" value="OQE23522.1"/>
    <property type="molecule type" value="Genomic_DNA"/>
</dbReference>
<protein>
    <recommendedName>
        <fullName evidence="2">NACHT domain-containing protein</fullName>
    </recommendedName>
</protein>
<name>A0A1V6TB03_9EURO</name>
<keyword evidence="4" id="KW-1185">Reference proteome</keyword>
<dbReference type="PANTHER" id="PTHR35205">
    <property type="entry name" value="NB-ARC AND TPR DOMAIN PROTEIN"/>
    <property type="match status" value="1"/>
</dbReference>
<dbReference type="Gene3D" id="3.40.50.300">
    <property type="entry name" value="P-loop containing nucleotide triphosphate hydrolases"/>
    <property type="match status" value="1"/>
</dbReference>
<dbReference type="InterPro" id="IPR007111">
    <property type="entry name" value="NACHT_NTPase"/>
</dbReference>
<feature type="region of interest" description="Disordered" evidence="1">
    <location>
        <begin position="123"/>
        <end position="144"/>
    </location>
</feature>
<dbReference type="Pfam" id="PF05729">
    <property type="entry name" value="NACHT"/>
    <property type="match status" value="1"/>
</dbReference>
<dbReference type="InterPro" id="IPR027417">
    <property type="entry name" value="P-loop_NTPase"/>
</dbReference>
<dbReference type="OrthoDB" id="1658288at2759"/>
<evidence type="ECO:0000259" key="2">
    <source>
        <dbReference type="Pfam" id="PF05729"/>
    </source>
</evidence>
<organism evidence="3 4">
    <name type="scientific">Penicillium steckii</name>
    <dbReference type="NCBI Taxonomy" id="303698"/>
    <lineage>
        <taxon>Eukaryota</taxon>
        <taxon>Fungi</taxon>
        <taxon>Dikarya</taxon>
        <taxon>Ascomycota</taxon>
        <taxon>Pezizomycotina</taxon>
        <taxon>Eurotiomycetes</taxon>
        <taxon>Eurotiomycetidae</taxon>
        <taxon>Eurotiales</taxon>
        <taxon>Aspergillaceae</taxon>
        <taxon>Penicillium</taxon>
    </lineage>
</organism>
<gene>
    <name evidence="3" type="ORF">PENSTE_c008G09509</name>
</gene>
<dbReference type="Proteomes" id="UP000191285">
    <property type="component" value="Unassembled WGS sequence"/>
</dbReference>
<reference evidence="4" key="1">
    <citation type="journal article" date="2017" name="Nat. Microbiol.">
        <title>Global analysis of biosynthetic gene clusters reveals vast potential of secondary metabolite production in Penicillium species.</title>
        <authorList>
            <person name="Nielsen J.C."/>
            <person name="Grijseels S."/>
            <person name="Prigent S."/>
            <person name="Ji B."/>
            <person name="Dainat J."/>
            <person name="Nielsen K.F."/>
            <person name="Frisvad J.C."/>
            <person name="Workman M."/>
            <person name="Nielsen J."/>
        </authorList>
    </citation>
    <scope>NUCLEOTIDE SEQUENCE [LARGE SCALE GENOMIC DNA]</scope>
    <source>
        <strain evidence="4">IBT 24891</strain>
    </source>
</reference>
<dbReference type="AlphaFoldDB" id="A0A1V6TB03"/>
<feature type="domain" description="NACHT" evidence="2">
    <location>
        <begin position="241"/>
        <end position="334"/>
    </location>
</feature>
<dbReference type="PANTHER" id="PTHR35205:SF1">
    <property type="entry name" value="ZU5 DOMAIN-CONTAINING PROTEIN"/>
    <property type="match status" value="1"/>
</dbReference>
<dbReference type="STRING" id="303698.A0A1V6TB03"/>
<evidence type="ECO:0000256" key="1">
    <source>
        <dbReference type="SAM" id="MobiDB-lite"/>
    </source>
</evidence>
<evidence type="ECO:0000313" key="3">
    <source>
        <dbReference type="EMBL" id="OQE23522.1"/>
    </source>
</evidence>
<dbReference type="InterPro" id="IPR042197">
    <property type="entry name" value="Apaf_helical"/>
</dbReference>
<comment type="caution">
    <text evidence="3">The sequence shown here is derived from an EMBL/GenBank/DDBJ whole genome shotgun (WGS) entry which is preliminary data.</text>
</comment>
<sequence length="568" mass="64226">MPGIENAGVFSTVATILDQSIQNYQRAFDYLKVAGNLWGTLDGSMVIPRETPYKQKSTTSGVSHDSLPNNVYDDLIKKFDACDKKSRALREVITRMIPREINHRRCYTLGTDDMSEEINSHEEVEYSTDSHLIHSTRSEHRSEREKNIPKYFDSGSEVQVRDVNQAYGLQNNIYGQQNIGGIQQYNYVNQPELDFSFHHALGMDLSQTVCIEPEYFQGREFDLAEMTQHLNPTQNSVKQQRLVIGGKAGMGKTQLCVAYAKLHCERSDPTYDSAILLNASSEAKLRESFKKVAKRIFKNIPDSEDSVQHTLRWLSDAKNREWLLIFDGYDDPDQFSLSNYCPGGTHGTIVITTQSPAAVSGHAFSIGQLDEEGSLRVLAARSERGNTLEDPAAKDLVKRLGGLPLALATAGVYIKRNKCTFEHYLNEYKDHWIFNTYNYIRLPEYSKSLHTAWNSAYARLKSSSPEAAKLFGCLAYFDNKKIRHELIKPGKGNVSGDWQHQMTTSDKRIQHLMGIIAEFCLLEPGGSENNAGSQSWNMINCVHAWTLSALNREVYPEFHWYAFDGVAA</sequence>
<dbReference type="SUPFAM" id="SSF52540">
    <property type="entry name" value="P-loop containing nucleoside triphosphate hydrolases"/>
    <property type="match status" value="1"/>
</dbReference>
<accession>A0A1V6TB03</accession>
<evidence type="ECO:0000313" key="4">
    <source>
        <dbReference type="Proteomes" id="UP000191285"/>
    </source>
</evidence>
<proteinExistence type="predicted"/>